<reference evidence="2 3" key="1">
    <citation type="submission" date="2024-04" db="EMBL/GenBank/DDBJ databases">
        <authorList>
            <consortium name="Genoscope - CEA"/>
            <person name="William W."/>
        </authorList>
    </citation>
    <scope>NUCLEOTIDE SEQUENCE [LARGE SCALE GENOMIC DNA]</scope>
</reference>
<feature type="compositionally biased region" description="Basic and acidic residues" evidence="1">
    <location>
        <begin position="1160"/>
        <end position="1242"/>
    </location>
</feature>
<feature type="compositionally biased region" description="Basic and acidic residues" evidence="1">
    <location>
        <begin position="320"/>
        <end position="332"/>
    </location>
</feature>
<feature type="compositionally biased region" description="Low complexity" evidence="1">
    <location>
        <begin position="405"/>
        <end position="420"/>
    </location>
</feature>
<feature type="region of interest" description="Disordered" evidence="1">
    <location>
        <begin position="502"/>
        <end position="558"/>
    </location>
</feature>
<feature type="compositionally biased region" description="Basic residues" evidence="1">
    <location>
        <begin position="1034"/>
        <end position="1047"/>
    </location>
</feature>
<dbReference type="EMBL" id="CAXITT010000357">
    <property type="protein sequence ID" value="CAL1539826.1"/>
    <property type="molecule type" value="Genomic_DNA"/>
</dbReference>
<feature type="compositionally biased region" description="Basic and acidic residues" evidence="1">
    <location>
        <begin position="1019"/>
        <end position="1033"/>
    </location>
</feature>
<feature type="compositionally biased region" description="Low complexity" evidence="1">
    <location>
        <begin position="502"/>
        <end position="514"/>
    </location>
</feature>
<sequence length="1394" mass="156336">MTGGALNLSLLSRGVGEVHSNGHEKVDVYLEPEDYYNFTTHPSRTYLPPLNTYIHDLDEGHFTSRSSRDAYRVPKTFTTRKGALLLFSEDLAQRNTERPAKRLALASHHVSGSMDEQMDLKTVEDLAKSILKYGAEVSDEINGKVYLKFVHAQRNNFERQIRPGFSAKRYLATWTRTWDDSVFDNIIKNGYITERSLHQTSLKIPNLRHKLFYEDLSHMPQPYRLLKSMLLTPGSLSGYSFYRAEAPGGYIEEDYMEDDIIFLKKRPDSIKSIRVVKTQEGVQEEVAYSDLDKEAQKDVITDLLVKSAVHYALKKQEEIYEESLRRSSKGEQSDDEVFDKDASSVTYEFDMKDAVESLLDSQHGNLSMGGKSIPGIDDRGHSIDMGGFYKGGPAQHRSSKKHHGGSSSSRLSGSDSLEGDYPGGIPLVSVRRESGSSSEYSGVPVLPPIRHALSPIRDVSRETTSQNVLLPSIGRVGQFLDPPTVNIQPATPQHSTLTASALSNNDADDVSASVDYDDKGSSSELNESHSNLRKSKEKSHKSKRDSGSQSESLKGSIIMAPDGEIISVGGSVARGGGSGHDIGNINDVMGTNRVEVTDESGLSEDEPEQWKTDKKLSIPLSDSSRRLSKRGSGSSSVSKDELDRLSSTGKHMLWDQASKLSGESSSQRSSVTEKDILDTLADHAQVIAENVLARPEAGSDLETDVKRAADLWSKTHPSRSISRDDVIEGILQSTRSSSTASSAAEFKSLISKSLTTAVAKAAGLDPETISAGAEVSPELLEALANQRLTPDQIELVSGEDGKMKIQAKVDLTQAKGGVQHDHRQLAPGPDAPDGQGRQHVSTSADKTSRLDYVEIDKFSYQTSDVMNEKDHRGKSVVASESESRSGSADHLPKSRVSFEESHERSNSKDKEALRSSELRSGGKETGSKARHTASGGGGGKPVKSKLKSDVDKEEDRTKGDEQGTKDKKVKTRKEKKETSKPFVVGLVHGKDLPASIEDGLVEPDPASTGVAPPKISKGGPKDKKQIREDIGKKDSKKTKKAKKKKDKKKEGTTEPQPVVEEEPPSVEPQPPEPVETEETTLTEPQPSSPGMETEESEMDFNFVREPTSPEPDTKAEDVYIPSPVPDEADETDEEEAGGHNLKSISNKEARAAKRAAAAAKKKEEVERRRREMEEKRKREKEEMERQIALQKELEEEKRRKEEERRLRKLQEWETEEREKQDQEEAERRRKLETEREKKLKEEYQRKMEEMRRKQLEEEMRRHELLLEKQKEEERQRIAEELMLSKMAEEERLEYERKKREIEEERKRRELEEKLKREEEARKAFEEAQRLAAEMARKQAELEARLRFNRSLQEESVNLTQSHQVNRAFVFSYFELLQWLGLDIPEFELAKLADY</sequence>
<dbReference type="Pfam" id="PF15709">
    <property type="entry name" value="DUF4670"/>
    <property type="match status" value="1"/>
</dbReference>
<evidence type="ECO:0000313" key="3">
    <source>
        <dbReference type="Proteomes" id="UP001497497"/>
    </source>
</evidence>
<dbReference type="PANTHER" id="PTHR21937:SF5">
    <property type="entry name" value="GENE 973-RELATED"/>
    <property type="match status" value="1"/>
</dbReference>
<feature type="region of interest" description="Disordered" evidence="1">
    <location>
        <begin position="369"/>
        <end position="445"/>
    </location>
</feature>
<evidence type="ECO:0000313" key="2">
    <source>
        <dbReference type="EMBL" id="CAL1539826.1"/>
    </source>
</evidence>
<dbReference type="InterPro" id="IPR031440">
    <property type="entry name" value="DUF4670"/>
</dbReference>
<feature type="compositionally biased region" description="Acidic residues" evidence="1">
    <location>
        <begin position="597"/>
        <end position="607"/>
    </location>
</feature>
<feature type="compositionally biased region" description="Basic and acidic residues" evidence="1">
    <location>
        <begin position="946"/>
        <end position="966"/>
    </location>
</feature>
<feature type="compositionally biased region" description="Basic residues" evidence="1">
    <location>
        <begin position="531"/>
        <end position="543"/>
    </location>
</feature>
<accession>A0AAV2HZV3</accession>
<feature type="compositionally biased region" description="Basic and acidic residues" evidence="1">
    <location>
        <begin position="890"/>
        <end position="927"/>
    </location>
</feature>
<dbReference type="Proteomes" id="UP001497497">
    <property type="component" value="Unassembled WGS sequence"/>
</dbReference>
<proteinExistence type="predicted"/>
<feature type="region of interest" description="Disordered" evidence="1">
    <location>
        <begin position="864"/>
        <end position="1242"/>
    </location>
</feature>
<evidence type="ECO:0000256" key="1">
    <source>
        <dbReference type="SAM" id="MobiDB-lite"/>
    </source>
</evidence>
<name>A0AAV2HZV3_LYMST</name>
<feature type="compositionally biased region" description="Acidic residues" evidence="1">
    <location>
        <begin position="1126"/>
        <end position="1135"/>
    </location>
</feature>
<dbReference type="PANTHER" id="PTHR21937">
    <property type="entry name" value="CCDC66 DOMAIN-CONTAINING PROTEIN"/>
    <property type="match status" value="1"/>
</dbReference>
<protein>
    <submittedName>
        <fullName evidence="2">Uncharacterized protein</fullName>
    </submittedName>
</protein>
<comment type="caution">
    <text evidence="2">The sequence shown here is derived from an EMBL/GenBank/DDBJ whole genome shotgun (WGS) entry which is preliminary data.</text>
</comment>
<organism evidence="2 3">
    <name type="scientific">Lymnaea stagnalis</name>
    <name type="common">Great pond snail</name>
    <name type="synonym">Helix stagnalis</name>
    <dbReference type="NCBI Taxonomy" id="6523"/>
    <lineage>
        <taxon>Eukaryota</taxon>
        <taxon>Metazoa</taxon>
        <taxon>Spiralia</taxon>
        <taxon>Lophotrochozoa</taxon>
        <taxon>Mollusca</taxon>
        <taxon>Gastropoda</taxon>
        <taxon>Heterobranchia</taxon>
        <taxon>Euthyneura</taxon>
        <taxon>Panpulmonata</taxon>
        <taxon>Hygrophila</taxon>
        <taxon>Lymnaeoidea</taxon>
        <taxon>Lymnaeidae</taxon>
        <taxon>Lymnaea</taxon>
    </lineage>
</organism>
<gene>
    <name evidence="2" type="ORF">GSLYS_00013559001</name>
</gene>
<feature type="region of interest" description="Disordered" evidence="1">
    <location>
        <begin position="320"/>
        <end position="339"/>
    </location>
</feature>
<feature type="region of interest" description="Disordered" evidence="1">
    <location>
        <begin position="815"/>
        <end position="848"/>
    </location>
</feature>
<keyword evidence="3" id="KW-1185">Reference proteome</keyword>
<feature type="region of interest" description="Disordered" evidence="1">
    <location>
        <begin position="570"/>
        <end position="648"/>
    </location>
</feature>